<sequence length="186" mass="18535">MTALMLYRPWTPQTARRSSGDRQPTVWADFISAAAAAIRPLAVAAGILTAGAALPALAQADPSPDPVTAALNGMGNGTNGSLTNSLAGIGQSICPALVKPGATLASVTSQLGLIKGLPPNMAGMVASMAIQMECPGVMTSLANGKMPFPMQLPGAMPFPLPGAGINPFPLPGAGPAAPTPFALPGR</sequence>
<accession>A0A7I7QH20</accession>
<dbReference type="KEGG" id="msto:MSTO_57460"/>
<dbReference type="RefSeq" id="WP_163793809.1">
    <property type="nucleotide sequence ID" value="NZ_AP022587.1"/>
</dbReference>
<proteinExistence type="predicted"/>
<dbReference type="EMBL" id="AP022587">
    <property type="protein sequence ID" value="BBY25541.1"/>
    <property type="molecule type" value="Genomic_DNA"/>
</dbReference>
<reference evidence="1 2" key="1">
    <citation type="journal article" date="2019" name="Emerg. Microbes Infect.">
        <title>Comprehensive subspecies identification of 175 nontuberculous mycobacteria species based on 7547 genomic profiles.</title>
        <authorList>
            <person name="Matsumoto Y."/>
            <person name="Kinjo T."/>
            <person name="Motooka D."/>
            <person name="Nabeya D."/>
            <person name="Jung N."/>
            <person name="Uechi K."/>
            <person name="Horii T."/>
            <person name="Iida T."/>
            <person name="Fujita J."/>
            <person name="Nakamura S."/>
        </authorList>
    </citation>
    <scope>NUCLEOTIDE SEQUENCE [LARGE SCALE GENOMIC DNA]</scope>
    <source>
        <strain evidence="1 2">JCM 17783</strain>
    </source>
</reference>
<evidence type="ECO:0000313" key="1">
    <source>
        <dbReference type="EMBL" id="BBY25541.1"/>
    </source>
</evidence>
<evidence type="ECO:0008006" key="3">
    <source>
        <dbReference type="Google" id="ProtNLM"/>
    </source>
</evidence>
<keyword evidence="2" id="KW-1185">Reference proteome</keyword>
<name>A0A7I7QH20_9MYCO</name>
<organism evidence="1 2">
    <name type="scientific">Mycobacterium stomatepiae</name>
    <dbReference type="NCBI Taxonomy" id="470076"/>
    <lineage>
        <taxon>Bacteria</taxon>
        <taxon>Bacillati</taxon>
        <taxon>Actinomycetota</taxon>
        <taxon>Actinomycetes</taxon>
        <taxon>Mycobacteriales</taxon>
        <taxon>Mycobacteriaceae</taxon>
        <taxon>Mycobacterium</taxon>
        <taxon>Mycobacterium simiae complex</taxon>
    </lineage>
</organism>
<dbReference type="AlphaFoldDB" id="A0A7I7QH20"/>
<gene>
    <name evidence="1" type="ORF">MSTO_57460</name>
</gene>
<protein>
    <recommendedName>
        <fullName evidence="3">DUF732 domain-containing protein</fullName>
    </recommendedName>
</protein>
<evidence type="ECO:0000313" key="2">
    <source>
        <dbReference type="Proteomes" id="UP000467130"/>
    </source>
</evidence>
<dbReference type="Proteomes" id="UP000467130">
    <property type="component" value="Chromosome"/>
</dbReference>